<evidence type="ECO:0000256" key="5">
    <source>
        <dbReference type="ARBA" id="ARBA00023136"/>
    </source>
</evidence>
<evidence type="ECO:0000256" key="7">
    <source>
        <dbReference type="SAM" id="MobiDB-lite"/>
    </source>
</evidence>
<evidence type="ECO:0000256" key="6">
    <source>
        <dbReference type="RuleBase" id="RU363053"/>
    </source>
</evidence>
<evidence type="ECO:0000313" key="8">
    <source>
        <dbReference type="EMBL" id="GMK54340.1"/>
    </source>
</evidence>
<feature type="transmembrane region" description="Helical" evidence="6">
    <location>
        <begin position="208"/>
        <end position="228"/>
    </location>
</feature>
<dbReference type="GO" id="GO:0005739">
    <property type="term" value="C:mitochondrion"/>
    <property type="evidence" value="ECO:0007669"/>
    <property type="project" value="TreeGrafter"/>
</dbReference>
<comment type="subcellular location">
    <subcellularLocation>
        <location evidence="1">Membrane</location>
        <topology evidence="1">Multi-pass membrane protein</topology>
    </subcellularLocation>
</comment>
<reference evidence="8" key="1">
    <citation type="journal article" date="2023" name="BMC Genomics">
        <title>Chromosome-level genome assemblies of Cutaneotrichosporon spp. (Trichosporonales, Basidiomycota) reveal imbalanced evolution between nucleotide sequences and chromosome synteny.</title>
        <authorList>
            <person name="Kobayashi Y."/>
            <person name="Kayamori A."/>
            <person name="Aoki K."/>
            <person name="Shiwa Y."/>
            <person name="Matsutani M."/>
            <person name="Fujita N."/>
            <person name="Sugita T."/>
            <person name="Iwasaki W."/>
            <person name="Tanaka N."/>
            <person name="Takashima M."/>
        </authorList>
    </citation>
    <scope>NUCLEOTIDE SEQUENCE</scope>
    <source>
        <strain evidence="8">HIS016</strain>
    </source>
</reference>
<proteinExistence type="inferred from homology"/>
<organism evidence="8 9">
    <name type="scientific">Cutaneotrichosporon spelunceum</name>
    <dbReference type="NCBI Taxonomy" id="1672016"/>
    <lineage>
        <taxon>Eukaryota</taxon>
        <taxon>Fungi</taxon>
        <taxon>Dikarya</taxon>
        <taxon>Basidiomycota</taxon>
        <taxon>Agaricomycotina</taxon>
        <taxon>Tremellomycetes</taxon>
        <taxon>Trichosporonales</taxon>
        <taxon>Trichosporonaceae</taxon>
        <taxon>Cutaneotrichosporon</taxon>
    </lineage>
</organism>
<dbReference type="Pfam" id="PF04117">
    <property type="entry name" value="Mpv17_PMP22"/>
    <property type="match status" value="1"/>
</dbReference>
<evidence type="ECO:0000256" key="4">
    <source>
        <dbReference type="ARBA" id="ARBA00022989"/>
    </source>
</evidence>
<name>A0AAD3TQ53_9TREE</name>
<dbReference type="GO" id="GO:0016020">
    <property type="term" value="C:membrane"/>
    <property type="evidence" value="ECO:0007669"/>
    <property type="project" value="UniProtKB-SubCell"/>
</dbReference>
<feature type="transmembrane region" description="Helical" evidence="6">
    <location>
        <begin position="131"/>
        <end position="150"/>
    </location>
</feature>
<keyword evidence="3 6" id="KW-0812">Transmembrane</keyword>
<gene>
    <name evidence="8" type="ORF">CspeluHIS016_0109260</name>
</gene>
<evidence type="ECO:0000256" key="2">
    <source>
        <dbReference type="ARBA" id="ARBA00006824"/>
    </source>
</evidence>
<keyword evidence="9" id="KW-1185">Reference proteome</keyword>
<comment type="caution">
    <text evidence="8">The sequence shown here is derived from an EMBL/GenBank/DDBJ whole genome shotgun (WGS) entry which is preliminary data.</text>
</comment>
<accession>A0AAD3TQ53</accession>
<dbReference type="Proteomes" id="UP001222932">
    <property type="component" value="Unassembled WGS sequence"/>
</dbReference>
<comment type="similarity">
    <text evidence="2 6">Belongs to the peroxisomal membrane protein PXMP2/4 family.</text>
</comment>
<sequence>MPEPTVSARDAAAVHGARLASSSSIEPVSVTPKVEGGPSRVPAPPPGVKTAPIVNGTATRQALPKRLLARYLGALQTRPLRTKMITSMCLFATGDSLAQFGIEGRPFPWSKRDGDDDKKVENWDPIRAARLMFYGCFVFAPLAHNWINLLERAKFPSRLKTLGARVALDQVVWGPFIVCLFWTANGFLEGKSPTEVKAKLEMAFVPVYTKSLMVFGPTALVNFAFVPLQHRLLVGQSVGLGWNTYLSYLNHLNNKRLAAASAALSSAELREAEDIAAHVDTTTSHADVERQRAAMEKARARKEKLLQSQGGGATGVGTRMGV</sequence>
<dbReference type="AlphaFoldDB" id="A0AAD3TQ53"/>
<evidence type="ECO:0000256" key="3">
    <source>
        <dbReference type="ARBA" id="ARBA00022692"/>
    </source>
</evidence>
<dbReference type="InterPro" id="IPR007248">
    <property type="entry name" value="Mpv17_PMP22"/>
</dbReference>
<dbReference type="PANTHER" id="PTHR11266:SF17">
    <property type="entry name" value="PROTEIN MPV17"/>
    <property type="match status" value="1"/>
</dbReference>
<feature type="region of interest" description="Disordered" evidence="7">
    <location>
        <begin position="17"/>
        <end position="53"/>
    </location>
</feature>
<evidence type="ECO:0000256" key="1">
    <source>
        <dbReference type="ARBA" id="ARBA00004141"/>
    </source>
</evidence>
<dbReference type="PANTHER" id="PTHR11266">
    <property type="entry name" value="PEROXISOMAL MEMBRANE PROTEIN 2, PXMP2 MPV17"/>
    <property type="match status" value="1"/>
</dbReference>
<dbReference type="EMBL" id="BTCM01000001">
    <property type="protein sequence ID" value="GMK54340.1"/>
    <property type="molecule type" value="Genomic_DNA"/>
</dbReference>
<reference evidence="8" key="2">
    <citation type="submission" date="2023-06" db="EMBL/GenBank/DDBJ databases">
        <authorList>
            <person name="Kobayashi Y."/>
            <person name="Kayamori A."/>
            <person name="Aoki K."/>
            <person name="Shiwa Y."/>
            <person name="Fujita N."/>
            <person name="Sugita T."/>
            <person name="Iwasaki W."/>
            <person name="Tanaka N."/>
            <person name="Takashima M."/>
        </authorList>
    </citation>
    <scope>NUCLEOTIDE SEQUENCE</scope>
    <source>
        <strain evidence="8">HIS016</strain>
    </source>
</reference>
<keyword evidence="4 6" id="KW-1133">Transmembrane helix</keyword>
<keyword evidence="5 6" id="KW-0472">Membrane</keyword>
<evidence type="ECO:0000313" key="9">
    <source>
        <dbReference type="Proteomes" id="UP001222932"/>
    </source>
</evidence>
<feature type="transmembrane region" description="Helical" evidence="6">
    <location>
        <begin position="171"/>
        <end position="188"/>
    </location>
</feature>
<protein>
    <submittedName>
        <fullName evidence="8">Uncharacterized protein</fullName>
    </submittedName>
</protein>